<organism evidence="2 3">
    <name type="scientific">Streptomyces luteireticuli</name>
    <dbReference type="NCBI Taxonomy" id="173858"/>
    <lineage>
        <taxon>Bacteria</taxon>
        <taxon>Bacillati</taxon>
        <taxon>Actinomycetota</taxon>
        <taxon>Actinomycetes</taxon>
        <taxon>Kitasatosporales</taxon>
        <taxon>Streptomycetaceae</taxon>
        <taxon>Streptomyces</taxon>
    </lineage>
</organism>
<sequence>MTAPGPGNNNSRTYGRNSIATNHVDTINMYPGGRRRLPLLLVLAVLAFLLALGDFVWCLWRRPGGDWGPYAWFLALAVLALLTAIGAIAGSVPAEGSAGRPGAKLAAWLTIGSVVLTGGTAFTFRYTVDHRDIPVGVVIEGQQPLGGGGNMVLLLVVPQQPPGDRREGLRLSFDLGEDDAGGPACAHKSRVVVTALTSGVEPHEAAGLPAKARADFHVGKGWDSGLRFHYELRDVEAGCLVRLQKVSGTLHD</sequence>
<keyword evidence="1" id="KW-1133">Transmembrane helix</keyword>
<name>A0ABN0Z506_9ACTN</name>
<dbReference type="RefSeq" id="WP_344031810.1">
    <property type="nucleotide sequence ID" value="NZ_BAAABX010000072.1"/>
</dbReference>
<feature type="transmembrane region" description="Helical" evidence="1">
    <location>
        <begin position="39"/>
        <end position="60"/>
    </location>
</feature>
<feature type="transmembrane region" description="Helical" evidence="1">
    <location>
        <begin position="72"/>
        <end position="93"/>
    </location>
</feature>
<dbReference type="Proteomes" id="UP001500879">
    <property type="component" value="Unassembled WGS sequence"/>
</dbReference>
<reference evidence="2 3" key="1">
    <citation type="journal article" date="2019" name="Int. J. Syst. Evol. Microbiol.">
        <title>The Global Catalogue of Microorganisms (GCM) 10K type strain sequencing project: providing services to taxonomists for standard genome sequencing and annotation.</title>
        <authorList>
            <consortium name="The Broad Institute Genomics Platform"/>
            <consortium name="The Broad Institute Genome Sequencing Center for Infectious Disease"/>
            <person name="Wu L."/>
            <person name="Ma J."/>
        </authorList>
    </citation>
    <scope>NUCLEOTIDE SEQUENCE [LARGE SCALE GENOMIC DNA]</scope>
    <source>
        <strain evidence="2 3">JCM 4788</strain>
    </source>
</reference>
<accession>A0ABN0Z506</accession>
<evidence type="ECO:0000313" key="3">
    <source>
        <dbReference type="Proteomes" id="UP001500879"/>
    </source>
</evidence>
<comment type="caution">
    <text evidence="2">The sequence shown here is derived from an EMBL/GenBank/DDBJ whole genome shotgun (WGS) entry which is preliminary data.</text>
</comment>
<gene>
    <name evidence="2" type="ORF">GCM10010357_63720</name>
</gene>
<evidence type="ECO:0000313" key="2">
    <source>
        <dbReference type="EMBL" id="GAA0433441.1"/>
    </source>
</evidence>
<keyword evidence="1" id="KW-0812">Transmembrane</keyword>
<keyword evidence="1" id="KW-0472">Membrane</keyword>
<dbReference type="EMBL" id="BAAABX010000072">
    <property type="protein sequence ID" value="GAA0433441.1"/>
    <property type="molecule type" value="Genomic_DNA"/>
</dbReference>
<proteinExistence type="predicted"/>
<evidence type="ECO:0000256" key="1">
    <source>
        <dbReference type="SAM" id="Phobius"/>
    </source>
</evidence>
<keyword evidence="3" id="KW-1185">Reference proteome</keyword>
<feature type="transmembrane region" description="Helical" evidence="1">
    <location>
        <begin position="105"/>
        <end position="124"/>
    </location>
</feature>
<evidence type="ECO:0008006" key="4">
    <source>
        <dbReference type="Google" id="ProtNLM"/>
    </source>
</evidence>
<protein>
    <recommendedName>
        <fullName evidence="4">DUF4131 domain-containing protein</fullName>
    </recommendedName>
</protein>